<dbReference type="InterPro" id="IPR051799">
    <property type="entry name" value="NADH_flavin_oxidoreductase"/>
</dbReference>
<keyword evidence="2" id="KW-0560">Oxidoreductase</keyword>
<dbReference type="PANTHER" id="PTHR43656">
    <property type="entry name" value="BINDING OXIDOREDUCTASE, PUTATIVE (AFU_ORTHOLOGUE AFUA_2G08260)-RELATED"/>
    <property type="match status" value="1"/>
</dbReference>
<feature type="domain" description="NADH:flavin oxidoreductase/NADH oxidase N-terminal" evidence="3">
    <location>
        <begin position="13"/>
        <end position="345"/>
    </location>
</feature>
<dbReference type="InterPro" id="IPR001155">
    <property type="entry name" value="OxRdtase_FMN_N"/>
</dbReference>
<dbReference type="Pfam" id="PF00724">
    <property type="entry name" value="Oxidored_FMN"/>
    <property type="match status" value="1"/>
</dbReference>
<dbReference type="GO" id="GO:0010181">
    <property type="term" value="F:FMN binding"/>
    <property type="evidence" value="ECO:0007669"/>
    <property type="project" value="InterPro"/>
</dbReference>
<dbReference type="AlphaFoldDB" id="A0A1M5NCV9"/>
<dbReference type="EMBL" id="FQWZ01000003">
    <property type="protein sequence ID" value="SHG87331.1"/>
    <property type="molecule type" value="Genomic_DNA"/>
</dbReference>
<reference evidence="4 5" key="1">
    <citation type="submission" date="2016-11" db="EMBL/GenBank/DDBJ databases">
        <authorList>
            <person name="Jaros S."/>
            <person name="Januszkiewicz K."/>
            <person name="Wedrychowicz H."/>
        </authorList>
    </citation>
    <scope>NUCLEOTIDE SEQUENCE [LARGE SCALE GENOMIC DNA]</scope>
    <source>
        <strain evidence="4 5">CGMCC 1.7049</strain>
    </source>
</reference>
<evidence type="ECO:0000313" key="4">
    <source>
        <dbReference type="EMBL" id="SHG87331.1"/>
    </source>
</evidence>
<evidence type="ECO:0000259" key="3">
    <source>
        <dbReference type="Pfam" id="PF00724"/>
    </source>
</evidence>
<sequence length="415" mass="45187">MKPAVSETLLAQPLTLPCGAVIPNRLAKSAMSEALGTLDNQPTSRLDRLYARWADGGIGLCISGNVMVDRRALGEPGNVAIESEAQLPALRAWAAAGTRGGTQLWMQINHPGKQAPKGLNAETVSPSAIPFRADMASFFDTPRELTHAEIEDIVRRFGNTARIAKLAGFTGVQIHGAHGYLVSQFLSPHHNRREDQWGGSPEARRRFLMAVYTEMRRQVGDAFPIGIKLNSADFQRGGFTEEESLATIQMLADAGIDLVEISGGTYEAPAMTGMDVKDSTRQREAYFLEFAEKVRARIKVPLMLTGGFRSLGGMRSALASGAIDLVGLGRLLAVEPELPQRLLAGQEPTQVIRPISTGIGVVDRMALMEVAWYTRQLRRIGEGGEPRPNESGLTAFLLGIVESGWKTFRTRRLRA</sequence>
<keyword evidence="5" id="KW-1185">Reference proteome</keyword>
<dbReference type="CDD" id="cd04733">
    <property type="entry name" value="OYE_like_2_FMN"/>
    <property type="match status" value="1"/>
</dbReference>
<dbReference type="InterPro" id="IPR013785">
    <property type="entry name" value="Aldolase_TIM"/>
</dbReference>
<gene>
    <name evidence="4" type="ORF">SAMN04488068_1782</name>
</gene>
<evidence type="ECO:0000256" key="1">
    <source>
        <dbReference type="ARBA" id="ARBA00022630"/>
    </source>
</evidence>
<dbReference type="STRING" id="490188.SAMN04488068_1782"/>
<protein>
    <submittedName>
        <fullName evidence="4">2,4-dienoyl-CoA reductase</fullName>
    </submittedName>
</protein>
<dbReference type="Gene3D" id="3.20.20.70">
    <property type="entry name" value="Aldolase class I"/>
    <property type="match status" value="1"/>
</dbReference>
<evidence type="ECO:0000313" key="5">
    <source>
        <dbReference type="Proteomes" id="UP000199758"/>
    </source>
</evidence>
<dbReference type="OrthoDB" id="8523426at2"/>
<dbReference type="SUPFAM" id="SSF51395">
    <property type="entry name" value="FMN-linked oxidoreductases"/>
    <property type="match status" value="1"/>
</dbReference>
<keyword evidence="1" id="KW-0285">Flavoprotein</keyword>
<proteinExistence type="predicted"/>
<dbReference type="Proteomes" id="UP000199758">
    <property type="component" value="Unassembled WGS sequence"/>
</dbReference>
<dbReference type="PANTHER" id="PTHR43656:SF2">
    <property type="entry name" value="BINDING OXIDOREDUCTASE, PUTATIVE (AFU_ORTHOLOGUE AFUA_2G08260)-RELATED"/>
    <property type="match status" value="1"/>
</dbReference>
<organism evidence="4 5">
    <name type="scientific">Hydrocarboniphaga daqingensis</name>
    <dbReference type="NCBI Taxonomy" id="490188"/>
    <lineage>
        <taxon>Bacteria</taxon>
        <taxon>Pseudomonadati</taxon>
        <taxon>Pseudomonadota</taxon>
        <taxon>Gammaproteobacteria</taxon>
        <taxon>Nevskiales</taxon>
        <taxon>Nevskiaceae</taxon>
        <taxon>Hydrocarboniphaga</taxon>
    </lineage>
</organism>
<dbReference type="GO" id="GO:0016491">
    <property type="term" value="F:oxidoreductase activity"/>
    <property type="evidence" value="ECO:0007669"/>
    <property type="project" value="UniProtKB-KW"/>
</dbReference>
<name>A0A1M5NCV9_9GAMM</name>
<evidence type="ECO:0000256" key="2">
    <source>
        <dbReference type="ARBA" id="ARBA00023002"/>
    </source>
</evidence>
<dbReference type="RefSeq" id="WP_072896580.1">
    <property type="nucleotide sequence ID" value="NZ_FQWZ01000003.1"/>
</dbReference>
<accession>A0A1M5NCV9</accession>